<evidence type="ECO:0000256" key="4">
    <source>
        <dbReference type="ARBA" id="ARBA00022989"/>
    </source>
</evidence>
<dbReference type="InterPro" id="IPR000276">
    <property type="entry name" value="GPCR_Rhodpsn"/>
</dbReference>
<evidence type="ECO:0000256" key="10">
    <source>
        <dbReference type="SAM" id="MobiDB-lite"/>
    </source>
</evidence>
<evidence type="ECO:0000256" key="1">
    <source>
        <dbReference type="ARBA" id="ARBA00004141"/>
    </source>
</evidence>
<feature type="transmembrane region" description="Helical" evidence="11">
    <location>
        <begin position="104"/>
        <end position="124"/>
    </location>
</feature>
<evidence type="ECO:0000256" key="7">
    <source>
        <dbReference type="ARBA" id="ARBA00023170"/>
    </source>
</evidence>
<dbReference type="PANTHER" id="PTHR24243">
    <property type="entry name" value="G-PROTEIN COUPLED RECEPTOR"/>
    <property type="match status" value="1"/>
</dbReference>
<dbReference type="PANTHER" id="PTHR24243:SF224">
    <property type="entry name" value="G-PROTEIN COUPLED RECEPTOR 19-RELATED"/>
    <property type="match status" value="1"/>
</dbReference>
<keyword evidence="14" id="KW-1185">Reference proteome</keyword>
<keyword evidence="5 9" id="KW-0297">G-protein coupled receptor</keyword>
<feature type="transmembrane region" description="Helical" evidence="11">
    <location>
        <begin position="186"/>
        <end position="204"/>
    </location>
</feature>
<feature type="compositionally biased region" description="Basic and acidic residues" evidence="10">
    <location>
        <begin position="276"/>
        <end position="288"/>
    </location>
</feature>
<dbReference type="PROSITE" id="PS50262">
    <property type="entry name" value="G_PROTEIN_RECEP_F1_2"/>
    <property type="match status" value="1"/>
</dbReference>
<keyword evidence="6 11" id="KW-0472">Membrane</keyword>
<proteinExistence type="inferred from homology"/>
<accession>A0A226E6H1</accession>
<evidence type="ECO:0000256" key="6">
    <source>
        <dbReference type="ARBA" id="ARBA00023136"/>
    </source>
</evidence>
<organism evidence="13 14">
    <name type="scientific">Folsomia candida</name>
    <name type="common">Springtail</name>
    <dbReference type="NCBI Taxonomy" id="158441"/>
    <lineage>
        <taxon>Eukaryota</taxon>
        <taxon>Metazoa</taxon>
        <taxon>Ecdysozoa</taxon>
        <taxon>Arthropoda</taxon>
        <taxon>Hexapoda</taxon>
        <taxon>Collembola</taxon>
        <taxon>Entomobryomorpha</taxon>
        <taxon>Isotomoidea</taxon>
        <taxon>Isotomidae</taxon>
        <taxon>Proisotominae</taxon>
        <taxon>Folsomia</taxon>
    </lineage>
</organism>
<protein>
    <submittedName>
        <fullName evidence="13">Cholecystokinin receptor type A</fullName>
    </submittedName>
</protein>
<gene>
    <name evidence="13" type="ORF">Fcan01_12671</name>
</gene>
<dbReference type="InterPro" id="IPR017452">
    <property type="entry name" value="GPCR_Rhodpsn_7TM"/>
</dbReference>
<dbReference type="Pfam" id="PF00001">
    <property type="entry name" value="7tm_1"/>
    <property type="match status" value="1"/>
</dbReference>
<evidence type="ECO:0000256" key="8">
    <source>
        <dbReference type="ARBA" id="ARBA00023224"/>
    </source>
</evidence>
<dbReference type="PROSITE" id="PS00237">
    <property type="entry name" value="G_PROTEIN_RECEP_F1_1"/>
    <property type="match status" value="1"/>
</dbReference>
<feature type="transmembrane region" description="Helical" evidence="11">
    <location>
        <begin position="235"/>
        <end position="256"/>
    </location>
</feature>
<keyword evidence="7 9" id="KW-0675">Receptor</keyword>
<dbReference type="OrthoDB" id="5953793at2759"/>
<dbReference type="GO" id="GO:0005886">
    <property type="term" value="C:plasma membrane"/>
    <property type="evidence" value="ECO:0007669"/>
    <property type="project" value="TreeGrafter"/>
</dbReference>
<evidence type="ECO:0000256" key="9">
    <source>
        <dbReference type="RuleBase" id="RU000688"/>
    </source>
</evidence>
<reference evidence="13 14" key="1">
    <citation type="submission" date="2015-12" db="EMBL/GenBank/DDBJ databases">
        <title>The genome of Folsomia candida.</title>
        <authorList>
            <person name="Faddeeva A."/>
            <person name="Derks M.F."/>
            <person name="Anvar Y."/>
            <person name="Smit S."/>
            <person name="Van Straalen N."/>
            <person name="Roelofs D."/>
        </authorList>
    </citation>
    <scope>NUCLEOTIDE SEQUENCE [LARGE SCALE GENOMIC DNA]</scope>
    <source>
        <strain evidence="13 14">VU population</strain>
        <tissue evidence="13">Whole body</tissue>
    </source>
</reference>
<dbReference type="EMBL" id="LNIX01000006">
    <property type="protein sequence ID" value="OXA52940.1"/>
    <property type="molecule type" value="Genomic_DNA"/>
</dbReference>
<sequence>MGDMDTDPEWVLTAGELNRSTFSNWTSTITPGFGDLDFNCTEINDPNVICWKNPEEMLNPAKRNPIFYHIVITHAVTFIVGIVGNLIVVFVMIGDGKSRNATNLFLVSLAVADLLLLLLCVPLEMLQYFLQFDGNGFICKTTKYVLLLSASASVLNLCAVSLERFIVIVFPMRSRSLCTLSNCRKAILFVWLSATILSMPVMLIKDGYSMVYTNNIISVKVYYCENADENLVFAIYQFVILFVAPGLVMMVCYVYVIRELWRSTRNINILTNSRSMADRRPTTKRTSEEREEQSTCGSTSRFLRDKRPGPKAADSEYKNTKYLGSEKPTATLAHGAARRSANHMRANRGDDVKKARKQVIKMLILVILLFLLCWGPKLILTITLKLAETFGLEVYTQQMYNTRVIFSLIPFIHSSFNPLIYSFMSKNFRRSMSRQLARLSALCGCSCFKAVPLNPRNDIPLRSAINRARSKQPYRPDSTFSSNYYSEAVSTRNTEVHGISTI</sequence>
<evidence type="ECO:0000256" key="11">
    <source>
        <dbReference type="SAM" id="Phobius"/>
    </source>
</evidence>
<comment type="subcellular location">
    <subcellularLocation>
        <location evidence="1">Membrane</location>
        <topology evidence="1">Multi-pass membrane protein</topology>
    </subcellularLocation>
</comment>
<dbReference type="Proteomes" id="UP000198287">
    <property type="component" value="Unassembled WGS sequence"/>
</dbReference>
<feature type="transmembrane region" description="Helical" evidence="11">
    <location>
        <begin position="66"/>
        <end position="92"/>
    </location>
</feature>
<feature type="domain" description="G-protein coupled receptors family 1 profile" evidence="12">
    <location>
        <begin position="84"/>
        <end position="421"/>
    </location>
</feature>
<feature type="transmembrane region" description="Helical" evidence="11">
    <location>
        <begin position="144"/>
        <end position="166"/>
    </location>
</feature>
<evidence type="ECO:0000256" key="5">
    <source>
        <dbReference type="ARBA" id="ARBA00023040"/>
    </source>
</evidence>
<evidence type="ECO:0000256" key="3">
    <source>
        <dbReference type="ARBA" id="ARBA00022692"/>
    </source>
</evidence>
<evidence type="ECO:0000259" key="12">
    <source>
        <dbReference type="PROSITE" id="PS50262"/>
    </source>
</evidence>
<dbReference type="OMA" id="VYFEYPE"/>
<dbReference type="SUPFAM" id="SSF81321">
    <property type="entry name" value="Family A G protein-coupled receptor-like"/>
    <property type="match status" value="1"/>
</dbReference>
<dbReference type="Gene3D" id="1.20.1070.10">
    <property type="entry name" value="Rhodopsin 7-helix transmembrane proteins"/>
    <property type="match status" value="1"/>
</dbReference>
<keyword evidence="3 9" id="KW-0812">Transmembrane</keyword>
<dbReference type="GO" id="GO:0004930">
    <property type="term" value="F:G protein-coupled receptor activity"/>
    <property type="evidence" value="ECO:0007669"/>
    <property type="project" value="UniProtKB-KW"/>
</dbReference>
<comment type="similarity">
    <text evidence="2 9">Belongs to the G-protein coupled receptor 1 family.</text>
</comment>
<evidence type="ECO:0000313" key="14">
    <source>
        <dbReference type="Proteomes" id="UP000198287"/>
    </source>
</evidence>
<feature type="compositionally biased region" description="Basic and acidic residues" evidence="10">
    <location>
        <begin position="302"/>
        <end position="318"/>
    </location>
</feature>
<dbReference type="PRINTS" id="PR00237">
    <property type="entry name" value="GPCRRHODOPSN"/>
</dbReference>
<dbReference type="SMART" id="SM01381">
    <property type="entry name" value="7TM_GPCR_Srsx"/>
    <property type="match status" value="1"/>
</dbReference>
<evidence type="ECO:0000256" key="2">
    <source>
        <dbReference type="ARBA" id="ARBA00010663"/>
    </source>
</evidence>
<name>A0A226E6H1_FOLCA</name>
<feature type="transmembrane region" description="Helical" evidence="11">
    <location>
        <begin position="404"/>
        <end position="424"/>
    </location>
</feature>
<feature type="transmembrane region" description="Helical" evidence="11">
    <location>
        <begin position="363"/>
        <end position="384"/>
    </location>
</feature>
<keyword evidence="8 9" id="KW-0807">Transducer</keyword>
<keyword evidence="4 11" id="KW-1133">Transmembrane helix</keyword>
<dbReference type="AlphaFoldDB" id="A0A226E6H1"/>
<comment type="caution">
    <text evidence="13">The sequence shown here is derived from an EMBL/GenBank/DDBJ whole genome shotgun (WGS) entry which is preliminary data.</text>
</comment>
<evidence type="ECO:0000313" key="13">
    <source>
        <dbReference type="EMBL" id="OXA52940.1"/>
    </source>
</evidence>
<feature type="region of interest" description="Disordered" evidence="10">
    <location>
        <begin position="274"/>
        <end position="318"/>
    </location>
</feature>